<gene>
    <name evidence="2" type="ORF">JOC47_001509</name>
</gene>
<dbReference type="SUPFAM" id="SSF56507">
    <property type="entry name" value="Methionine synthase activation domain-like"/>
    <property type="match status" value="1"/>
</dbReference>
<proteinExistence type="predicted"/>
<keyword evidence="3" id="KW-1185">Reference proteome</keyword>
<name>A0A939BPC8_9FIRM</name>
<dbReference type="Gene3D" id="3.40.109.40">
    <property type="match status" value="1"/>
</dbReference>
<dbReference type="AlphaFoldDB" id="A0A939BPC8"/>
<protein>
    <submittedName>
        <fullName evidence="2">Uncharacterized protein</fullName>
    </submittedName>
</protein>
<dbReference type="InterPro" id="IPR017342">
    <property type="entry name" value="S-AdoMet-dep_Met_synth_prd"/>
</dbReference>
<organism evidence="2 3">
    <name type="scientific">Halanaerobacter jeridensis</name>
    <dbReference type="NCBI Taxonomy" id="706427"/>
    <lineage>
        <taxon>Bacteria</taxon>
        <taxon>Bacillati</taxon>
        <taxon>Bacillota</taxon>
        <taxon>Clostridia</taxon>
        <taxon>Halanaerobiales</taxon>
        <taxon>Halobacteroidaceae</taxon>
        <taxon>Halanaerobacter</taxon>
    </lineage>
</organism>
<evidence type="ECO:0000256" key="1">
    <source>
        <dbReference type="SAM" id="MobiDB-lite"/>
    </source>
</evidence>
<dbReference type="Proteomes" id="UP000774000">
    <property type="component" value="Unassembled WGS sequence"/>
</dbReference>
<accession>A0A939BPC8</accession>
<dbReference type="RefSeq" id="WP_204701433.1">
    <property type="nucleotide sequence ID" value="NZ_JAFBDQ010000006.1"/>
</dbReference>
<comment type="caution">
    <text evidence="2">The sequence shown here is derived from an EMBL/GenBank/DDBJ whole genome shotgun (WGS) entry which is preliminary data.</text>
</comment>
<feature type="region of interest" description="Disordered" evidence="1">
    <location>
        <begin position="1"/>
        <end position="20"/>
    </location>
</feature>
<evidence type="ECO:0000313" key="2">
    <source>
        <dbReference type="EMBL" id="MBM7556658.1"/>
    </source>
</evidence>
<dbReference type="GO" id="GO:0008705">
    <property type="term" value="F:methionine synthase activity"/>
    <property type="evidence" value="ECO:0007669"/>
    <property type="project" value="InterPro"/>
</dbReference>
<sequence>MEQLNPTISKPEVKRQLGYQEHTVSNPQIEELITEAINEAQEIIKPRGNYLRFENITIQADKLSLGQNDLSFYSQDIAELLANQKQVVILAVTIGPQLEERVNQLFADDQLTKATILDAVGSIAVEETANKLQTQIEAEAEEIGLPSLTMRYSPGYGDLDLDIQPQLLKLVQGQELGIKCNDSFLLIPQKSITALIGLGTEESTVQPQCDFDCANCDYDTCIYK</sequence>
<reference evidence="2" key="1">
    <citation type="submission" date="2021-01" db="EMBL/GenBank/DDBJ databases">
        <title>Genomic Encyclopedia of Type Strains, Phase IV (KMG-IV): sequencing the most valuable type-strain genomes for metagenomic binning, comparative biology and taxonomic classification.</title>
        <authorList>
            <person name="Goeker M."/>
        </authorList>
    </citation>
    <scope>NUCLEOTIDE SEQUENCE</scope>
    <source>
        <strain evidence="2">DSM 23230</strain>
    </source>
</reference>
<evidence type="ECO:0000313" key="3">
    <source>
        <dbReference type="Proteomes" id="UP000774000"/>
    </source>
</evidence>
<dbReference type="PIRSF" id="PIRSF037984">
    <property type="entry name" value="Met_synth_TM0269_prd"/>
    <property type="match status" value="1"/>
</dbReference>
<dbReference type="InterPro" id="IPR037010">
    <property type="entry name" value="VitB12-dep_Met_synth_activ_sf"/>
</dbReference>
<dbReference type="EMBL" id="JAFBDQ010000006">
    <property type="protein sequence ID" value="MBM7556658.1"/>
    <property type="molecule type" value="Genomic_DNA"/>
</dbReference>